<reference evidence="2" key="1">
    <citation type="submission" date="2020-06" db="EMBL/GenBank/DDBJ databases">
        <authorList>
            <person name="Li T."/>
            <person name="Hu X."/>
            <person name="Zhang T."/>
            <person name="Song X."/>
            <person name="Zhang H."/>
            <person name="Dai N."/>
            <person name="Sheng W."/>
            <person name="Hou X."/>
            <person name="Wei L."/>
        </authorList>
    </citation>
    <scope>NUCLEOTIDE SEQUENCE</scope>
    <source>
        <strain evidence="2">G02</strain>
        <tissue evidence="2">Leaf</tissue>
    </source>
</reference>
<dbReference type="InterPro" id="IPR000477">
    <property type="entry name" value="RT_dom"/>
</dbReference>
<reference evidence="2" key="2">
    <citation type="journal article" date="2024" name="Plant">
        <title>Genomic evolution and insights into agronomic trait innovations of Sesamum species.</title>
        <authorList>
            <person name="Miao H."/>
            <person name="Wang L."/>
            <person name="Qu L."/>
            <person name="Liu H."/>
            <person name="Sun Y."/>
            <person name="Le M."/>
            <person name="Wang Q."/>
            <person name="Wei S."/>
            <person name="Zheng Y."/>
            <person name="Lin W."/>
            <person name="Duan Y."/>
            <person name="Cao H."/>
            <person name="Xiong S."/>
            <person name="Wang X."/>
            <person name="Wei L."/>
            <person name="Li C."/>
            <person name="Ma Q."/>
            <person name="Ju M."/>
            <person name="Zhao R."/>
            <person name="Li G."/>
            <person name="Mu C."/>
            <person name="Tian Q."/>
            <person name="Mei H."/>
            <person name="Zhang T."/>
            <person name="Gao T."/>
            <person name="Zhang H."/>
        </authorList>
    </citation>
    <scope>NUCLEOTIDE SEQUENCE</scope>
    <source>
        <strain evidence="2">G02</strain>
    </source>
</reference>
<feature type="domain" description="Reverse transcriptase" evidence="1">
    <location>
        <begin position="6"/>
        <end position="127"/>
    </location>
</feature>
<evidence type="ECO:0000313" key="2">
    <source>
        <dbReference type="EMBL" id="KAL0404184.1"/>
    </source>
</evidence>
<sequence length="214" mass="23994">MEFPPAGLRQGDPLSPYLFLLCTEALSSLISQAEVSGKLQEIQICRNAPSISHLFLAYDTLLSCQASLKAMECIKSILQVFGKASGQEINLQKLAIVFNKNTSEVLRNSVSVGFASRMADRHEKYLGLPSVVGRSKMGVFDSVRDWIWKKISSWGEKQLSSASKEILIKAVVQAIPTYLMGVFLLADEFTREIESMIAKFWWDSSDNRKIHWLS</sequence>
<protein>
    <submittedName>
        <fullName evidence="2">Mitochondrial protein</fullName>
    </submittedName>
</protein>
<accession>A0AAW2THS2</accession>
<gene>
    <name evidence="2" type="ORF">Sradi_2059200</name>
</gene>
<dbReference type="AlphaFoldDB" id="A0AAW2THS2"/>
<dbReference type="PANTHER" id="PTHR33116:SF86">
    <property type="entry name" value="REVERSE TRANSCRIPTASE DOMAIN-CONTAINING PROTEIN"/>
    <property type="match status" value="1"/>
</dbReference>
<dbReference type="Pfam" id="PF00078">
    <property type="entry name" value="RVT_1"/>
    <property type="match status" value="1"/>
</dbReference>
<proteinExistence type="predicted"/>
<dbReference type="PANTHER" id="PTHR33116">
    <property type="entry name" value="REVERSE TRANSCRIPTASE ZINC-BINDING DOMAIN-CONTAINING PROTEIN-RELATED-RELATED"/>
    <property type="match status" value="1"/>
</dbReference>
<evidence type="ECO:0000259" key="1">
    <source>
        <dbReference type="Pfam" id="PF00078"/>
    </source>
</evidence>
<comment type="caution">
    <text evidence="2">The sequence shown here is derived from an EMBL/GenBank/DDBJ whole genome shotgun (WGS) entry which is preliminary data.</text>
</comment>
<name>A0AAW2THS2_SESRA</name>
<organism evidence="2">
    <name type="scientific">Sesamum radiatum</name>
    <name type="common">Black benniseed</name>
    <dbReference type="NCBI Taxonomy" id="300843"/>
    <lineage>
        <taxon>Eukaryota</taxon>
        <taxon>Viridiplantae</taxon>
        <taxon>Streptophyta</taxon>
        <taxon>Embryophyta</taxon>
        <taxon>Tracheophyta</taxon>
        <taxon>Spermatophyta</taxon>
        <taxon>Magnoliopsida</taxon>
        <taxon>eudicotyledons</taxon>
        <taxon>Gunneridae</taxon>
        <taxon>Pentapetalae</taxon>
        <taxon>asterids</taxon>
        <taxon>lamiids</taxon>
        <taxon>Lamiales</taxon>
        <taxon>Pedaliaceae</taxon>
        <taxon>Sesamum</taxon>
    </lineage>
</organism>
<dbReference type="EMBL" id="JACGWJ010000008">
    <property type="protein sequence ID" value="KAL0404184.1"/>
    <property type="molecule type" value="Genomic_DNA"/>
</dbReference>